<sequence length="155" mass="18034">MINLSLQQWAYKDFIINTSKEELDIDTIHHFLSKESYWAQGIAMEDVKKSIDNTTLCFGMYQINKDTNKKRMIGFARVISDLVTFAYLTDVFIVKDFKGLGLGKWLLETITNYDELKIRRILLMTEDGHTLYDKFGFETLDKPDLFMQIKGKGAL</sequence>
<protein>
    <submittedName>
        <fullName evidence="2">GNAT family N-acetyltransferase</fullName>
    </submittedName>
</protein>
<proteinExistence type="predicted"/>
<dbReference type="Gene3D" id="3.40.630.30">
    <property type="match status" value="1"/>
</dbReference>
<dbReference type="CDD" id="cd04301">
    <property type="entry name" value="NAT_SF"/>
    <property type="match status" value="1"/>
</dbReference>
<dbReference type="InterPro" id="IPR016181">
    <property type="entry name" value="Acyl_CoA_acyltransferase"/>
</dbReference>
<dbReference type="PROSITE" id="PS51186">
    <property type="entry name" value="GNAT"/>
    <property type="match status" value="1"/>
</dbReference>
<dbReference type="Proteomes" id="UP000831537">
    <property type="component" value="Chromosome"/>
</dbReference>
<dbReference type="InterPro" id="IPR000182">
    <property type="entry name" value="GNAT_dom"/>
</dbReference>
<reference evidence="2 3" key="1">
    <citation type="submission" date="2022-04" db="EMBL/GenBank/DDBJ databases">
        <title>Gracilibacillus sp. isolated from saltern.</title>
        <authorList>
            <person name="Won M."/>
            <person name="Lee C.-M."/>
            <person name="Woen H.-Y."/>
            <person name="Kwon S.-W."/>
        </authorList>
    </citation>
    <scope>NUCLEOTIDE SEQUENCE [LARGE SCALE GENOMIC DNA]</scope>
    <source>
        <strain evidence="2 3">SSPM10-3</strain>
    </source>
</reference>
<evidence type="ECO:0000313" key="2">
    <source>
        <dbReference type="EMBL" id="UOQ84474.1"/>
    </source>
</evidence>
<dbReference type="SUPFAM" id="SSF55729">
    <property type="entry name" value="Acyl-CoA N-acyltransferases (Nat)"/>
    <property type="match status" value="1"/>
</dbReference>
<keyword evidence="3" id="KW-1185">Reference proteome</keyword>
<dbReference type="InterPro" id="IPR053144">
    <property type="entry name" value="Acetyltransferase_Butenolide"/>
</dbReference>
<name>A0ABY4GJT1_9BACI</name>
<feature type="domain" description="N-acetyltransferase" evidence="1">
    <location>
        <begin position="15"/>
        <end position="152"/>
    </location>
</feature>
<evidence type="ECO:0000313" key="3">
    <source>
        <dbReference type="Proteomes" id="UP000831537"/>
    </source>
</evidence>
<accession>A0ABY4GJT1</accession>
<organism evidence="2 3">
    <name type="scientific">Gracilibacillus salinarum</name>
    <dbReference type="NCBI Taxonomy" id="2932255"/>
    <lineage>
        <taxon>Bacteria</taxon>
        <taxon>Bacillati</taxon>
        <taxon>Bacillota</taxon>
        <taxon>Bacilli</taxon>
        <taxon>Bacillales</taxon>
        <taxon>Bacillaceae</taxon>
        <taxon>Gracilibacillus</taxon>
    </lineage>
</organism>
<gene>
    <name evidence="2" type="ORF">MUN87_17570</name>
</gene>
<dbReference type="PANTHER" id="PTHR43233">
    <property type="entry name" value="FAMILY N-ACETYLTRANSFERASE, PUTATIVE (AFU_ORTHOLOGUE AFUA_6G03350)-RELATED"/>
    <property type="match status" value="1"/>
</dbReference>
<evidence type="ECO:0000259" key="1">
    <source>
        <dbReference type="PROSITE" id="PS51186"/>
    </source>
</evidence>
<dbReference type="RefSeq" id="WP_244742261.1">
    <property type="nucleotide sequence ID" value="NZ_CP095071.1"/>
</dbReference>
<dbReference type="EMBL" id="CP095071">
    <property type="protein sequence ID" value="UOQ84474.1"/>
    <property type="molecule type" value="Genomic_DNA"/>
</dbReference>
<dbReference type="Pfam" id="PF13508">
    <property type="entry name" value="Acetyltransf_7"/>
    <property type="match status" value="1"/>
</dbReference>
<dbReference type="PANTHER" id="PTHR43233:SF1">
    <property type="entry name" value="FAMILY N-ACETYLTRANSFERASE, PUTATIVE (AFU_ORTHOLOGUE AFUA_6G03350)-RELATED"/>
    <property type="match status" value="1"/>
</dbReference>